<dbReference type="GO" id="GO:0008419">
    <property type="term" value="F:RNA lariat debranching enzyme activity"/>
    <property type="evidence" value="ECO:0007669"/>
    <property type="project" value="TreeGrafter"/>
</dbReference>
<sequence length="187" mass="21171">MKIAIEGCCHGALDDIYVEVASLESKHNYKVDLLLMCGDFQAMRNERDLQCMAVPDKYRKLGTFYKYYTGEKVAPVLTIIIGGNHEASNYFWELYHGGWIAPNMYFLGHAGCVQVNGLRIAGASGIFKSQDFSQGHWERLPYTPGAYAKHIPHSRVQYPTTLTPHTSSNHFSLARLATVNRETWRLP</sequence>
<dbReference type="PANTHER" id="PTHR12849:SF0">
    <property type="entry name" value="LARIAT DEBRANCHING ENZYME"/>
    <property type="match status" value="1"/>
</dbReference>
<proteinExistence type="predicted"/>
<comment type="caution">
    <text evidence="2">The sequence shown here is derived from an EMBL/GenBank/DDBJ whole genome shotgun (WGS) entry which is preliminary data.</text>
</comment>
<dbReference type="EMBL" id="JASBNA010000064">
    <property type="protein sequence ID" value="KAK7678997.1"/>
    <property type="molecule type" value="Genomic_DNA"/>
</dbReference>
<keyword evidence="3" id="KW-1185">Reference proteome</keyword>
<gene>
    <name evidence="2" type="primary">DBR1</name>
    <name evidence="2" type="ORF">QCA50_017940</name>
</gene>
<evidence type="ECO:0000313" key="2">
    <source>
        <dbReference type="EMBL" id="KAK7678997.1"/>
    </source>
</evidence>
<protein>
    <submittedName>
        <fullName evidence="2">Lariat debranching enzyme</fullName>
    </submittedName>
</protein>
<dbReference type="GO" id="GO:0005634">
    <property type="term" value="C:nucleus"/>
    <property type="evidence" value="ECO:0007669"/>
    <property type="project" value="TreeGrafter"/>
</dbReference>
<evidence type="ECO:0000259" key="1">
    <source>
        <dbReference type="Pfam" id="PF00149"/>
    </source>
</evidence>
<dbReference type="GO" id="GO:0000398">
    <property type="term" value="P:mRNA splicing, via spliceosome"/>
    <property type="evidence" value="ECO:0007669"/>
    <property type="project" value="TreeGrafter"/>
</dbReference>
<dbReference type="PANTHER" id="PTHR12849">
    <property type="entry name" value="RNA LARIAT DEBRANCHING ENZYME"/>
    <property type="match status" value="1"/>
</dbReference>
<reference evidence="2 3" key="1">
    <citation type="submission" date="2022-09" db="EMBL/GenBank/DDBJ databases">
        <authorList>
            <person name="Palmer J.M."/>
        </authorList>
    </citation>
    <scope>NUCLEOTIDE SEQUENCE [LARGE SCALE GENOMIC DNA]</scope>
    <source>
        <strain evidence="2 3">DSM 7382</strain>
    </source>
</reference>
<dbReference type="Proteomes" id="UP001385951">
    <property type="component" value="Unassembled WGS sequence"/>
</dbReference>
<dbReference type="InterPro" id="IPR004843">
    <property type="entry name" value="Calcineurin-like_PHP"/>
</dbReference>
<dbReference type="InterPro" id="IPR029052">
    <property type="entry name" value="Metallo-depent_PP-like"/>
</dbReference>
<dbReference type="SUPFAM" id="SSF56300">
    <property type="entry name" value="Metallo-dependent phosphatases"/>
    <property type="match status" value="1"/>
</dbReference>
<organism evidence="2 3">
    <name type="scientific">Cerrena zonata</name>
    <dbReference type="NCBI Taxonomy" id="2478898"/>
    <lineage>
        <taxon>Eukaryota</taxon>
        <taxon>Fungi</taxon>
        <taxon>Dikarya</taxon>
        <taxon>Basidiomycota</taxon>
        <taxon>Agaricomycotina</taxon>
        <taxon>Agaricomycetes</taxon>
        <taxon>Polyporales</taxon>
        <taxon>Cerrenaceae</taxon>
        <taxon>Cerrena</taxon>
    </lineage>
</organism>
<dbReference type="AlphaFoldDB" id="A0AAW0FFH7"/>
<evidence type="ECO:0000313" key="3">
    <source>
        <dbReference type="Proteomes" id="UP001385951"/>
    </source>
</evidence>
<dbReference type="Pfam" id="PF00149">
    <property type="entry name" value="Metallophos"/>
    <property type="match status" value="1"/>
</dbReference>
<name>A0AAW0FFH7_9APHY</name>
<accession>A0AAW0FFH7</accession>
<feature type="domain" description="Calcineurin-like phosphoesterase" evidence="1">
    <location>
        <begin position="1"/>
        <end position="117"/>
    </location>
</feature>